<dbReference type="InterPro" id="IPR008331">
    <property type="entry name" value="Ferritin_DPS_dom"/>
</dbReference>
<dbReference type="Gene3D" id="1.20.1260.10">
    <property type="match status" value="1"/>
</dbReference>
<accession>A0ABU5S391</accession>
<evidence type="ECO:0000313" key="4">
    <source>
        <dbReference type="EMBL" id="MEA5402923.1"/>
    </source>
</evidence>
<comment type="similarity">
    <text evidence="1 2">Belongs to the Dps family.</text>
</comment>
<dbReference type="PANTHER" id="PTHR42932">
    <property type="entry name" value="GENERAL STRESS PROTEIN 20U"/>
    <property type="match status" value="1"/>
</dbReference>
<dbReference type="PROSITE" id="PS00819">
    <property type="entry name" value="DPS_2"/>
    <property type="match status" value="1"/>
</dbReference>
<feature type="domain" description="Ferritin/DPS" evidence="3">
    <location>
        <begin position="21"/>
        <end position="158"/>
    </location>
</feature>
<proteinExistence type="inferred from homology"/>
<dbReference type="InterPro" id="IPR012347">
    <property type="entry name" value="Ferritin-like"/>
</dbReference>
<dbReference type="PRINTS" id="PR01346">
    <property type="entry name" value="HELNAPAPROT"/>
</dbReference>
<evidence type="ECO:0000313" key="5">
    <source>
        <dbReference type="Proteomes" id="UP001303899"/>
    </source>
</evidence>
<dbReference type="CDD" id="cd01043">
    <property type="entry name" value="DPS"/>
    <property type="match status" value="1"/>
</dbReference>
<reference evidence="4 5" key="1">
    <citation type="submission" date="2023-12" db="EMBL/GenBank/DDBJ databases">
        <title>Novel species of the genus Arcicella isolated from rivers.</title>
        <authorList>
            <person name="Lu H."/>
        </authorList>
    </citation>
    <scope>NUCLEOTIDE SEQUENCE [LARGE SCALE GENOMIC DNA]</scope>
    <source>
        <strain evidence="4 5">DC2W</strain>
    </source>
</reference>
<dbReference type="EMBL" id="JAYGIL010000008">
    <property type="protein sequence ID" value="MEA5402923.1"/>
    <property type="molecule type" value="Genomic_DNA"/>
</dbReference>
<dbReference type="RefSeq" id="WP_323327949.1">
    <property type="nucleotide sequence ID" value="NZ_JAYGIL010000008.1"/>
</dbReference>
<dbReference type="InterPro" id="IPR023188">
    <property type="entry name" value="DPS_DNA-bd_CS"/>
</dbReference>
<evidence type="ECO:0000256" key="1">
    <source>
        <dbReference type="ARBA" id="ARBA00009497"/>
    </source>
</evidence>
<sequence length="159" mass="18645">MNKRTEIGISETNRADVALELSKILADEFVLYTKTRNAHWNVEGPDFYSIHKFFESQYEQLDEVMDDVAERIRAIGHYAPATLKMYLQLTHLSEESREENDSAGYIKELLSDHQTVIIHLRENINKFATEYHDLGTSDFITGLMERHEKMAWMLRVHLK</sequence>
<protein>
    <submittedName>
        <fullName evidence="4">DNA starvation/stationary phase protection protein</fullName>
    </submittedName>
</protein>
<organism evidence="4 5">
    <name type="scientific">Arcicella gelida</name>
    <dbReference type="NCBI Taxonomy" id="2984195"/>
    <lineage>
        <taxon>Bacteria</taxon>
        <taxon>Pseudomonadati</taxon>
        <taxon>Bacteroidota</taxon>
        <taxon>Cytophagia</taxon>
        <taxon>Cytophagales</taxon>
        <taxon>Flectobacillaceae</taxon>
        <taxon>Arcicella</taxon>
    </lineage>
</organism>
<name>A0ABU5S391_9BACT</name>
<dbReference type="PANTHER" id="PTHR42932:SF3">
    <property type="entry name" value="DNA PROTECTION DURING STARVATION PROTEIN"/>
    <property type="match status" value="1"/>
</dbReference>
<evidence type="ECO:0000259" key="3">
    <source>
        <dbReference type="Pfam" id="PF00210"/>
    </source>
</evidence>
<gene>
    <name evidence="4" type="ORF">VB776_08360</name>
</gene>
<comment type="caution">
    <text evidence="4">The sequence shown here is derived from an EMBL/GenBank/DDBJ whole genome shotgun (WGS) entry which is preliminary data.</text>
</comment>
<dbReference type="Proteomes" id="UP001303899">
    <property type="component" value="Unassembled WGS sequence"/>
</dbReference>
<dbReference type="Pfam" id="PF00210">
    <property type="entry name" value="Ferritin"/>
    <property type="match status" value="1"/>
</dbReference>
<dbReference type="PIRSF" id="PIRSF005900">
    <property type="entry name" value="Dps"/>
    <property type="match status" value="1"/>
</dbReference>
<dbReference type="InterPro" id="IPR009078">
    <property type="entry name" value="Ferritin-like_SF"/>
</dbReference>
<dbReference type="InterPro" id="IPR002177">
    <property type="entry name" value="DPS_DNA-bd"/>
</dbReference>
<keyword evidence="5" id="KW-1185">Reference proteome</keyword>
<evidence type="ECO:0000256" key="2">
    <source>
        <dbReference type="RuleBase" id="RU003875"/>
    </source>
</evidence>
<dbReference type="SUPFAM" id="SSF47240">
    <property type="entry name" value="Ferritin-like"/>
    <property type="match status" value="1"/>
</dbReference>